<gene>
    <name evidence="2" type="ORF">FGO68_gene10014</name>
</gene>
<dbReference type="EMBL" id="RRYP01016606">
    <property type="protein sequence ID" value="TNV74824.1"/>
    <property type="molecule type" value="Genomic_DNA"/>
</dbReference>
<evidence type="ECO:0000256" key="1">
    <source>
        <dbReference type="SAM" id="MobiDB-lite"/>
    </source>
</evidence>
<dbReference type="InterPro" id="IPR011993">
    <property type="entry name" value="PH-like_dom_sf"/>
</dbReference>
<keyword evidence="3" id="KW-1185">Reference proteome</keyword>
<proteinExistence type="predicted"/>
<evidence type="ECO:0000313" key="3">
    <source>
        <dbReference type="Proteomes" id="UP000785679"/>
    </source>
</evidence>
<dbReference type="AlphaFoldDB" id="A0A8J8SXT9"/>
<sequence length="818" mass="95538">MPLGYGNPRKIEFTLDLHRNNTQLINGGGNSPSQKSQNQNNLRKTHTLKEYQREHKSISHVNNQLLSPHKGAGDSSIIGSHFCEQSQWLHQNIGEVSEQYCSSSGVQFLPKTTINTNINRPNSSHHGLLLLDNNSPLSSIESRDYDEDDDRYSLCTSDEEEFLIEEEILDQVNELNPNYQEQEEQKLDKLMQISEKLFFAGMTPQHKLKHTLSLLSKGIKGRKFHYSKKQSKDCFISLTNDKATLYWNYGETPLPSAMFTKSKFKISNIQQIIYGPYTYTFRAYRLEQLLALTQSSQTQLFLGWECVSFKLQNRTVDFIINDQHLLMDFLFAMWYLLKLQRIKEKENAKVKLLKDKQDEQRIVRINMGQIAAYKLVRIKLKISYEAAKKRMTILELFINAMIKAYNKIHGLEEQVMLSDDEFDEAVGINEDVREQNNLSVSQILSKKKNSIHKAPKPQWIHEKLMKLIANHSPFAEHLKGLQKLQGMRVKLQYNRRKFESHLRVRANFNQNLSEQLPNEMKIWRLPISYHYYDAVPVIMAINLINHHSAHLEMKELDNQSTAIMPGDVIYNKTLMESENAAHQRAHRETQGGFLGFVTQCFQAFGRGEPQLTETQQKEKKLKELARDNKLKEALQTIDMQTLKNTKMIQILMNQLKFLQYQDNQNYDLKKLVNKQLHLKQLMQLKTKGRFLLETALFEGSVNKQPSTDSQRKVIHSLQLQQEDQFDDAVNEIKSADTLVKKHKLVKDRIYKEYFYYNPVYDSLVRKRQLLVEKDPESKESQHFFTSFPSLQPKVRYKKKRKRAKQSGLLALTKVDFVL</sequence>
<dbReference type="Gene3D" id="2.30.29.30">
    <property type="entry name" value="Pleckstrin-homology domain (PH domain)/Phosphotyrosine-binding domain (PTB)"/>
    <property type="match status" value="1"/>
</dbReference>
<protein>
    <submittedName>
        <fullName evidence="2">Uncharacterized protein</fullName>
    </submittedName>
</protein>
<comment type="caution">
    <text evidence="2">The sequence shown here is derived from an EMBL/GenBank/DDBJ whole genome shotgun (WGS) entry which is preliminary data.</text>
</comment>
<feature type="region of interest" description="Disordered" evidence="1">
    <location>
        <begin position="22"/>
        <end position="41"/>
    </location>
</feature>
<accession>A0A8J8SXT9</accession>
<feature type="compositionally biased region" description="Low complexity" evidence="1">
    <location>
        <begin position="31"/>
        <end position="41"/>
    </location>
</feature>
<reference evidence="2" key="1">
    <citation type="submission" date="2019-06" db="EMBL/GenBank/DDBJ databases">
        <authorList>
            <person name="Zheng W."/>
        </authorList>
    </citation>
    <scope>NUCLEOTIDE SEQUENCE</scope>
    <source>
        <strain evidence="2">QDHG01</strain>
    </source>
</reference>
<organism evidence="2 3">
    <name type="scientific">Halteria grandinella</name>
    <dbReference type="NCBI Taxonomy" id="5974"/>
    <lineage>
        <taxon>Eukaryota</taxon>
        <taxon>Sar</taxon>
        <taxon>Alveolata</taxon>
        <taxon>Ciliophora</taxon>
        <taxon>Intramacronucleata</taxon>
        <taxon>Spirotrichea</taxon>
        <taxon>Stichotrichia</taxon>
        <taxon>Sporadotrichida</taxon>
        <taxon>Halteriidae</taxon>
        <taxon>Halteria</taxon>
    </lineage>
</organism>
<evidence type="ECO:0000313" key="2">
    <source>
        <dbReference type="EMBL" id="TNV74824.1"/>
    </source>
</evidence>
<name>A0A8J8SXT9_HALGN</name>
<dbReference type="Proteomes" id="UP000785679">
    <property type="component" value="Unassembled WGS sequence"/>
</dbReference>
<dbReference type="OrthoDB" id="327477at2759"/>